<feature type="domain" description="CBM6" evidence="6">
    <location>
        <begin position="502"/>
        <end position="632"/>
    </location>
</feature>
<dbReference type="AlphaFoldDB" id="A0A5M8P3T7"/>
<dbReference type="SUPFAM" id="SSF75005">
    <property type="entry name" value="Arabinanase/levansucrase/invertase"/>
    <property type="match status" value="1"/>
</dbReference>
<evidence type="ECO:0000313" key="7">
    <source>
        <dbReference type="EMBL" id="KAA6303002.1"/>
    </source>
</evidence>
<dbReference type="Gene3D" id="2.60.120.560">
    <property type="entry name" value="Exo-inulinase, domain 1"/>
    <property type="match status" value="2"/>
</dbReference>
<evidence type="ECO:0000256" key="5">
    <source>
        <dbReference type="SAM" id="SignalP"/>
    </source>
</evidence>
<dbReference type="NCBIfam" id="TIGR04183">
    <property type="entry name" value="Por_Secre_tail"/>
    <property type="match status" value="1"/>
</dbReference>
<dbReference type="Gene3D" id="2.60.120.260">
    <property type="entry name" value="Galactose-binding domain-like"/>
    <property type="match status" value="1"/>
</dbReference>
<evidence type="ECO:0000313" key="8">
    <source>
        <dbReference type="Proteomes" id="UP000324575"/>
    </source>
</evidence>
<dbReference type="PANTHER" id="PTHR42812:SF12">
    <property type="entry name" value="BETA-XYLOSIDASE-RELATED"/>
    <property type="match status" value="1"/>
</dbReference>
<dbReference type="EMBL" id="SNRX01000004">
    <property type="protein sequence ID" value="KAA6303002.1"/>
    <property type="molecule type" value="Genomic_DNA"/>
</dbReference>
<proteinExistence type="inferred from homology"/>
<reference evidence="7 8" key="1">
    <citation type="submission" date="2019-03" db="EMBL/GenBank/DDBJ databases">
        <title>Single cell metagenomics reveals metabolic interactions within the superorganism composed of flagellate Streblomastix strix and complex community of Bacteroidetes bacteria on its surface.</title>
        <authorList>
            <person name="Treitli S.C."/>
            <person name="Kolisko M."/>
            <person name="Husnik F."/>
            <person name="Keeling P."/>
            <person name="Hampl V."/>
        </authorList>
    </citation>
    <scope>NUCLEOTIDE SEQUENCE [LARGE SCALE GENOMIC DNA]</scope>
    <source>
        <strain evidence="7">St1</strain>
    </source>
</reference>
<dbReference type="Pfam" id="PF06439">
    <property type="entry name" value="3keto-disac_hyd"/>
    <property type="match status" value="1"/>
</dbReference>
<dbReference type="SMART" id="SM00606">
    <property type="entry name" value="CBD_IV"/>
    <property type="match status" value="1"/>
</dbReference>
<dbReference type="Pfam" id="PF18099">
    <property type="entry name" value="CBM_35_2"/>
    <property type="match status" value="1"/>
</dbReference>
<dbReference type="PROSITE" id="PS51175">
    <property type="entry name" value="CBM6"/>
    <property type="match status" value="1"/>
</dbReference>
<evidence type="ECO:0000256" key="2">
    <source>
        <dbReference type="ARBA" id="ARBA00022729"/>
    </source>
</evidence>
<dbReference type="Pfam" id="PF04616">
    <property type="entry name" value="Glyco_hydro_43"/>
    <property type="match status" value="1"/>
</dbReference>
<comment type="similarity">
    <text evidence="1">Belongs to the glycosyl hydrolase 43 family.</text>
</comment>
<dbReference type="Proteomes" id="UP000324575">
    <property type="component" value="Unassembled WGS sequence"/>
</dbReference>
<evidence type="ECO:0000259" key="6">
    <source>
        <dbReference type="PROSITE" id="PS51175"/>
    </source>
</evidence>
<evidence type="ECO:0000256" key="4">
    <source>
        <dbReference type="ARBA" id="ARBA00023295"/>
    </source>
</evidence>
<dbReference type="CDD" id="cd04080">
    <property type="entry name" value="CBM6_cellulase-like"/>
    <property type="match status" value="1"/>
</dbReference>
<dbReference type="SUPFAM" id="SSF49899">
    <property type="entry name" value="Concanavalin A-like lectins/glucanases"/>
    <property type="match status" value="1"/>
</dbReference>
<dbReference type="Pfam" id="PF18962">
    <property type="entry name" value="Por_Secre_tail"/>
    <property type="match status" value="1"/>
</dbReference>
<dbReference type="InterPro" id="IPR026444">
    <property type="entry name" value="Secre_tail"/>
</dbReference>
<dbReference type="GO" id="GO:0030246">
    <property type="term" value="F:carbohydrate binding"/>
    <property type="evidence" value="ECO:0007669"/>
    <property type="project" value="InterPro"/>
</dbReference>
<evidence type="ECO:0000256" key="1">
    <source>
        <dbReference type="ARBA" id="ARBA00009865"/>
    </source>
</evidence>
<organism evidence="7 8">
    <name type="scientific">Candidatus Ordinivivax streblomastigis</name>
    <dbReference type="NCBI Taxonomy" id="2540710"/>
    <lineage>
        <taxon>Bacteria</taxon>
        <taxon>Pseudomonadati</taxon>
        <taxon>Bacteroidota</taxon>
        <taxon>Bacteroidia</taxon>
        <taxon>Bacteroidales</taxon>
        <taxon>Candidatus Ordinivivax</taxon>
    </lineage>
</organism>
<dbReference type="InterPro" id="IPR006584">
    <property type="entry name" value="Cellulose-bd_IV"/>
</dbReference>
<evidence type="ECO:0000256" key="3">
    <source>
        <dbReference type="ARBA" id="ARBA00022801"/>
    </source>
</evidence>
<dbReference type="Gene3D" id="2.115.10.20">
    <property type="entry name" value="Glycosyl hydrolase domain, family 43"/>
    <property type="match status" value="1"/>
</dbReference>
<comment type="caution">
    <text evidence="7">The sequence shown here is derived from an EMBL/GenBank/DDBJ whole genome shotgun (WGS) entry which is preliminary data.</text>
</comment>
<keyword evidence="2 5" id="KW-0732">Signal</keyword>
<gene>
    <name evidence="7" type="ORF">EZS26_000897</name>
</gene>
<dbReference type="InterPro" id="IPR005084">
    <property type="entry name" value="CBM6"/>
</dbReference>
<feature type="chain" id="PRO_5024426738" evidence="5">
    <location>
        <begin position="19"/>
        <end position="912"/>
    </location>
</feature>
<dbReference type="InterPro" id="IPR051795">
    <property type="entry name" value="Glycosyl_Hydrlase_43"/>
</dbReference>
<protein>
    <submittedName>
        <fullName evidence="7">Non-reducing end alpha-L-arabinofuranosidase BoGH43A</fullName>
        <ecNumber evidence="7">3.2.1.55</ecNumber>
    </submittedName>
</protein>
<keyword evidence="3 7" id="KW-0378">Hydrolase</keyword>
<dbReference type="InterPro" id="IPR023296">
    <property type="entry name" value="Glyco_hydro_beta-prop_sf"/>
</dbReference>
<dbReference type="PANTHER" id="PTHR42812">
    <property type="entry name" value="BETA-XYLOSIDASE"/>
    <property type="match status" value="1"/>
</dbReference>
<dbReference type="GO" id="GO:0005975">
    <property type="term" value="P:carbohydrate metabolic process"/>
    <property type="evidence" value="ECO:0007669"/>
    <property type="project" value="InterPro"/>
</dbReference>
<sequence length="912" mass="99869">MKKLLFIILTAIASTSFAQTWTNPMSISGELVPGGIGDPYMMKYKGVYYLYASNDDAAILRCWTSKDLINWSDAIICSTDPTIKGAYAPEVVYWNGMFYMYTSPHGNGHYVLSSNSPTGPFTVVTSNLGKVIDGSVFIDDDGQLYFYHADGAGIFGCPMPTPTSIGTSVNLNAQMNGQWTEGPCVFKRNDIYYLLYTGNHVLSQGYRIDYATNIINPISRYTPQVAQNPILVKSEGDFSGVGHGTAFIGPDLDTYYFTYHNLVKTVGGQPLRKYNFDRIAWNGDKLSILGPTNWAQQAPQLAVTDYFDRTVVGEDWLFPTGGNWGINNSELLFQDEQDAVSETGHKAIFTSASATDYTAEFTIREVSRKNDTATLGAIFSYSDEENYGVALFNSSANQLEINFLINNVWKVPQSVSLPAGFNYAVWHGIRIEKSGTSYRFFVDGMQKAALTSNLGGGKVGYITRNSKGDFSYVALSKQVKGSGILDTYKPVPGTIAAVHYNTGGEGVGYHDLTPGNADKQYIRNDSVDINTNPEGGFHISSNQSGEWYNYNVNVEATGVYNVGIRYAASAPAQIKIQQGTSEVTSVVELPATGSLSAWRTFTLKGLHLTAGYQTLKVETITGDFNFYEMQFKPADNEAVTVTDDFTTAFSSDWNFADGNWNIESGQANIDGYGKKVMGSAGWTDYTIEADIRYISGMNAGVIFRVNNPAAGGENNNPVLGTDFLQGYFVGLGATNVSLGKHNYGWASLTSAPGTYSTNTTYHIKIVVSGANIKVYVTDMTTPKIDYTDTNPFISGKVGFRSHGTHAHFDNFSVTTAGTETGIEEVSVDEIDLFLTKVHDILTINTNLKLRAKIYNTAGQLVIEQNIDSHHNQINVAKLAKGIYIVKLLKTGIFKQSDKKMIFCSAFAKIIKN</sequence>
<dbReference type="InterPro" id="IPR008979">
    <property type="entry name" value="Galactose-bd-like_sf"/>
</dbReference>
<dbReference type="EC" id="3.2.1.55" evidence="7"/>
<dbReference type="CDD" id="cd08991">
    <property type="entry name" value="GH43_HoAraf43-like"/>
    <property type="match status" value="1"/>
</dbReference>
<dbReference type="GO" id="GO:0046556">
    <property type="term" value="F:alpha-L-arabinofuranosidase activity"/>
    <property type="evidence" value="ECO:0007669"/>
    <property type="project" value="UniProtKB-EC"/>
</dbReference>
<dbReference type="InterPro" id="IPR006710">
    <property type="entry name" value="Glyco_hydro_43"/>
</dbReference>
<dbReference type="InterPro" id="IPR013320">
    <property type="entry name" value="ConA-like_dom_sf"/>
</dbReference>
<name>A0A5M8P3T7_9BACT</name>
<dbReference type="InterPro" id="IPR010496">
    <property type="entry name" value="AL/BT2_dom"/>
</dbReference>
<feature type="signal peptide" evidence="5">
    <location>
        <begin position="1"/>
        <end position="18"/>
    </location>
</feature>
<dbReference type="InterPro" id="IPR041342">
    <property type="entry name" value="CBM35"/>
</dbReference>
<accession>A0A5M8P3T7</accession>
<dbReference type="SUPFAM" id="SSF49785">
    <property type="entry name" value="Galactose-binding domain-like"/>
    <property type="match status" value="1"/>
</dbReference>
<keyword evidence="4 7" id="KW-0326">Glycosidase</keyword>